<reference evidence="3" key="2">
    <citation type="submission" date="2023-06" db="EMBL/GenBank/DDBJ databases">
        <authorList>
            <person name="Swenson N.G."/>
            <person name="Wegrzyn J.L."/>
            <person name="Mcevoy S.L."/>
        </authorList>
    </citation>
    <scope>NUCLEOTIDE SEQUENCE</scope>
    <source>
        <strain evidence="3">NS2018</strain>
        <tissue evidence="3">Leaf</tissue>
    </source>
</reference>
<feature type="domain" description="RNase H type-1" evidence="2">
    <location>
        <begin position="834"/>
        <end position="963"/>
    </location>
</feature>
<dbReference type="CDD" id="cd06222">
    <property type="entry name" value="RNase_H_like"/>
    <property type="match status" value="1"/>
</dbReference>
<evidence type="ECO:0000313" key="3">
    <source>
        <dbReference type="EMBL" id="KAK0580059.1"/>
    </source>
</evidence>
<evidence type="ECO:0000313" key="4">
    <source>
        <dbReference type="Proteomes" id="UP001168877"/>
    </source>
</evidence>
<dbReference type="InterPro" id="IPR036397">
    <property type="entry name" value="RNaseH_sf"/>
</dbReference>
<dbReference type="SUPFAM" id="SSF56672">
    <property type="entry name" value="DNA/RNA polymerases"/>
    <property type="match status" value="1"/>
</dbReference>
<dbReference type="InterPro" id="IPR002156">
    <property type="entry name" value="RNaseH_domain"/>
</dbReference>
<dbReference type="InterPro" id="IPR026960">
    <property type="entry name" value="RVT-Znf"/>
</dbReference>
<dbReference type="EMBL" id="JAUESC010000385">
    <property type="protein sequence ID" value="KAK0580059.1"/>
    <property type="molecule type" value="Genomic_DNA"/>
</dbReference>
<keyword evidence="1" id="KW-0175">Coiled coil</keyword>
<dbReference type="Pfam" id="PF13966">
    <property type="entry name" value="zf-RVT"/>
    <property type="match status" value="1"/>
</dbReference>
<dbReference type="InterPro" id="IPR036691">
    <property type="entry name" value="Endo/exonu/phosph_ase_sf"/>
</dbReference>
<evidence type="ECO:0000256" key="1">
    <source>
        <dbReference type="SAM" id="Coils"/>
    </source>
</evidence>
<dbReference type="PANTHER" id="PTHR33710">
    <property type="entry name" value="BNAC02G09200D PROTEIN"/>
    <property type="match status" value="1"/>
</dbReference>
<dbReference type="PROSITE" id="PS50879">
    <property type="entry name" value="RNASE_H_1"/>
    <property type="match status" value="1"/>
</dbReference>
<dbReference type="Pfam" id="PF13456">
    <property type="entry name" value="RVT_3"/>
    <property type="match status" value="1"/>
</dbReference>
<dbReference type="SUPFAM" id="SSF53098">
    <property type="entry name" value="Ribonuclease H-like"/>
    <property type="match status" value="1"/>
</dbReference>
<dbReference type="GO" id="GO:0004523">
    <property type="term" value="F:RNA-DNA hybrid ribonuclease activity"/>
    <property type="evidence" value="ECO:0007669"/>
    <property type="project" value="InterPro"/>
</dbReference>
<reference evidence="3" key="1">
    <citation type="journal article" date="2022" name="Plant J.">
        <title>Strategies of tolerance reflected in two North American maple genomes.</title>
        <authorList>
            <person name="McEvoy S.L."/>
            <person name="Sezen U.U."/>
            <person name="Trouern-Trend A."/>
            <person name="McMahon S.M."/>
            <person name="Schaberg P.G."/>
            <person name="Yang J."/>
            <person name="Wegrzyn J.L."/>
            <person name="Swenson N.G."/>
        </authorList>
    </citation>
    <scope>NUCLEOTIDE SEQUENCE</scope>
    <source>
        <strain evidence="3">NS2018</strain>
    </source>
</reference>
<gene>
    <name evidence="3" type="ORF">LWI29_035797</name>
</gene>
<dbReference type="SUPFAM" id="SSF56219">
    <property type="entry name" value="DNase I-like"/>
    <property type="match status" value="1"/>
</dbReference>
<name>A0AA39VA98_ACESA</name>
<evidence type="ECO:0000259" key="2">
    <source>
        <dbReference type="PROSITE" id="PS50879"/>
    </source>
</evidence>
<protein>
    <recommendedName>
        <fullName evidence="2">RNase H type-1 domain-containing protein</fullName>
    </recommendedName>
</protein>
<dbReference type="Gene3D" id="3.60.10.10">
    <property type="entry name" value="Endonuclease/exonuclease/phosphatase"/>
    <property type="match status" value="1"/>
</dbReference>
<dbReference type="Gene3D" id="3.30.420.10">
    <property type="entry name" value="Ribonuclease H-like superfamily/Ribonuclease H"/>
    <property type="match status" value="1"/>
</dbReference>
<dbReference type="AlphaFoldDB" id="A0AA39VA98"/>
<dbReference type="InterPro" id="IPR044730">
    <property type="entry name" value="RNase_H-like_dom_plant"/>
</dbReference>
<accession>A0AA39VA98</accession>
<dbReference type="Proteomes" id="UP001168877">
    <property type="component" value="Unassembled WGS sequence"/>
</dbReference>
<dbReference type="Pfam" id="PF03372">
    <property type="entry name" value="Exo_endo_phos"/>
    <property type="match status" value="1"/>
</dbReference>
<dbReference type="InterPro" id="IPR005135">
    <property type="entry name" value="Endo/exonuclease/phosphatase"/>
</dbReference>
<comment type="caution">
    <text evidence="3">The sequence shown here is derived from an EMBL/GenBank/DDBJ whole genome shotgun (WGS) entry which is preliminary data.</text>
</comment>
<dbReference type="PANTHER" id="PTHR33710:SF13">
    <property type="entry name" value="ENDONUCLEASE_EXONUCLEASE_PHOSPHATASE FAMILY PROTEIN"/>
    <property type="match status" value="1"/>
</dbReference>
<keyword evidence="4" id="KW-1185">Reference proteome</keyword>
<organism evidence="3 4">
    <name type="scientific">Acer saccharum</name>
    <name type="common">Sugar maple</name>
    <dbReference type="NCBI Taxonomy" id="4024"/>
    <lineage>
        <taxon>Eukaryota</taxon>
        <taxon>Viridiplantae</taxon>
        <taxon>Streptophyta</taxon>
        <taxon>Embryophyta</taxon>
        <taxon>Tracheophyta</taxon>
        <taxon>Spermatophyta</taxon>
        <taxon>Magnoliopsida</taxon>
        <taxon>eudicotyledons</taxon>
        <taxon>Gunneridae</taxon>
        <taxon>Pentapetalae</taxon>
        <taxon>rosids</taxon>
        <taxon>malvids</taxon>
        <taxon>Sapindales</taxon>
        <taxon>Sapindaceae</taxon>
        <taxon>Hippocastanoideae</taxon>
        <taxon>Acereae</taxon>
        <taxon>Acer</taxon>
    </lineage>
</organism>
<proteinExistence type="predicted"/>
<feature type="coiled-coil region" evidence="1">
    <location>
        <begin position="289"/>
        <end position="316"/>
    </location>
</feature>
<dbReference type="GO" id="GO:0003676">
    <property type="term" value="F:nucleic acid binding"/>
    <property type="evidence" value="ECO:0007669"/>
    <property type="project" value="InterPro"/>
</dbReference>
<dbReference type="InterPro" id="IPR012337">
    <property type="entry name" value="RNaseH-like_sf"/>
</dbReference>
<dbReference type="InterPro" id="IPR043502">
    <property type="entry name" value="DNA/RNA_pol_sf"/>
</dbReference>
<sequence length="995" mass="114360">MDTIFFWNIRGLGNSSGRLKSLIKKFNVDLFAISEPFAAEDRMVRLGNLLSYHHFISNEIQGGKLWIFWKDFNAFEVTLITTQMVSGWFVKEGQRILVSFVYAKCSYAERRELWRHLEENQVSDFPWVVLGDFNVIRRDAERIGGSPRPLLSMMEFNDCLHHCGIVDLRNTGQRMSWCNGREGVSRSWAKLDRVLINNAFSSSYGSAHFKYLSRKYSDHCPMVVYTDTPFSSYGPSPFRFLNMWCSHDSFLSCVKDAWIRNDSASGLLKLAIRLKRTKVALRAWNKNVFGRVGENIQALEERMELLENQLQSGFSEEVEADYLTTKLEIQNFLSESSEVEACDISGLIQRQLSNDDNDFLCSIPTEEEVKRAVFSIPMDSSPGPDGFGSEFYMSCWDIVKDDVMDAAVDFFQGTPLSRFYSSSFIVLIPKVDNPASFDKFRPISLCSVAYKIFSKIIVFRLTDLVEKLVSHEQGAFIPRRSIFENITLAQEMVHSLHKKMIGDFFKAKYCRHDHILVRKGRPTDSRFWRSMVAIIPEVVDNIKILVRGGNSSFWFDRWLASGPLSVSTDDISNKKMCIKDCWLNNNWNSYLLVELVGDDKSKDIVNNVAAGRRGQDISIWKPASDGTFSTSSAWETVRRRGDNFVWKDWFWHSLLPKRISICIWKAWFMCLAVDDRVKDKGISMASACDCCVQRSQETIDHVLSVGDVAADIWCRASVVFGIPFQRVLPWKNRVTNWFYYARKSSIKGVLIGLLPCLITWCLWNRRCKARMEGVYQGADQIWRSVRYWVRSLAEDKVSSRDLNSTDFFIMKELQIQHHKVFARPGKFFSWTKPPAGWIKLNCDGSCRGNPGNSGGGGVIRDCHGMAIAAFSSFFGNGTNNSAELKAILEGIRLCKRLLHFNVIIESDSRIVVDWLRKGRCSLWYLWDFWEDLVVELVGVNFRVFHQYREGNSAADFLAKEGARGTNIFYDDQLSLPRFLHGVLRIDRLGLPYFRH</sequence>